<keyword evidence="4 8" id="KW-0378">Hydrolase</keyword>
<evidence type="ECO:0000256" key="7">
    <source>
        <dbReference type="PROSITE-ProRule" id="PRU10040"/>
    </source>
</evidence>
<reference evidence="10" key="2">
    <citation type="submission" date="2018-03" db="EMBL/GenBank/DDBJ databases">
        <title>The Triticum urartu genome reveals the dynamic nature of wheat genome evolution.</title>
        <authorList>
            <person name="Ling H."/>
            <person name="Ma B."/>
            <person name="Shi X."/>
            <person name="Liu H."/>
            <person name="Dong L."/>
            <person name="Sun H."/>
            <person name="Cao Y."/>
            <person name="Gao Q."/>
            <person name="Zheng S."/>
            <person name="Li Y."/>
            <person name="Yu Y."/>
            <person name="Du H."/>
            <person name="Qi M."/>
            <person name="Li Y."/>
            <person name="Yu H."/>
            <person name="Cui Y."/>
            <person name="Wang N."/>
            <person name="Chen C."/>
            <person name="Wu H."/>
            <person name="Zhao Y."/>
            <person name="Zhang J."/>
            <person name="Li Y."/>
            <person name="Zhou W."/>
            <person name="Zhang B."/>
            <person name="Hu W."/>
            <person name="Eijk M."/>
            <person name="Tang J."/>
            <person name="Witsenboer H."/>
            <person name="Zhao S."/>
            <person name="Li Z."/>
            <person name="Zhang A."/>
            <person name="Wang D."/>
            <person name="Liang C."/>
        </authorList>
    </citation>
    <scope>NUCLEOTIDE SEQUENCE [LARGE SCALE GENOMIC DNA]</scope>
    <source>
        <strain evidence="10">cv. G1812</strain>
    </source>
</reference>
<comment type="pathway">
    <text evidence="1 8">Glycan metabolism; pectin degradation; 2-dehydro-3-deoxy-D-gluconate from pectin: step 1/5.</text>
</comment>
<evidence type="ECO:0000256" key="3">
    <source>
        <dbReference type="ARBA" id="ARBA00013229"/>
    </source>
</evidence>
<feature type="active site" evidence="7">
    <location>
        <position position="226"/>
    </location>
</feature>
<dbReference type="PROSITE" id="PS00503">
    <property type="entry name" value="PECTINESTERASE_2"/>
    <property type="match status" value="1"/>
</dbReference>
<evidence type="ECO:0000256" key="2">
    <source>
        <dbReference type="ARBA" id="ARBA00008891"/>
    </source>
</evidence>
<dbReference type="Gramene" id="TuG1812G0200001869.01.T02">
    <property type="protein sequence ID" value="TuG1812G0200001869.01.T02"/>
    <property type="gene ID" value="TuG1812G0200001869.01"/>
</dbReference>
<feature type="domain" description="Pectinesterase catalytic" evidence="9">
    <location>
        <begin position="67"/>
        <end position="238"/>
    </location>
</feature>
<evidence type="ECO:0000256" key="8">
    <source>
        <dbReference type="RuleBase" id="RU000589"/>
    </source>
</evidence>
<reference evidence="11" key="1">
    <citation type="journal article" date="2013" name="Nature">
        <title>Draft genome of the wheat A-genome progenitor Triticum urartu.</title>
        <authorList>
            <person name="Ling H.Q."/>
            <person name="Zhao S."/>
            <person name="Liu D."/>
            <person name="Wang J."/>
            <person name="Sun H."/>
            <person name="Zhang C."/>
            <person name="Fan H."/>
            <person name="Li D."/>
            <person name="Dong L."/>
            <person name="Tao Y."/>
            <person name="Gao C."/>
            <person name="Wu H."/>
            <person name="Li Y."/>
            <person name="Cui Y."/>
            <person name="Guo X."/>
            <person name="Zheng S."/>
            <person name="Wang B."/>
            <person name="Yu K."/>
            <person name="Liang Q."/>
            <person name="Yang W."/>
            <person name="Lou X."/>
            <person name="Chen J."/>
            <person name="Feng M."/>
            <person name="Jian J."/>
            <person name="Zhang X."/>
            <person name="Luo G."/>
            <person name="Jiang Y."/>
            <person name="Liu J."/>
            <person name="Wang Z."/>
            <person name="Sha Y."/>
            <person name="Zhang B."/>
            <person name="Wu H."/>
            <person name="Tang D."/>
            <person name="Shen Q."/>
            <person name="Xue P."/>
            <person name="Zou S."/>
            <person name="Wang X."/>
            <person name="Liu X."/>
            <person name="Wang F."/>
            <person name="Yang Y."/>
            <person name="An X."/>
            <person name="Dong Z."/>
            <person name="Zhang K."/>
            <person name="Zhang X."/>
            <person name="Luo M.C."/>
            <person name="Dvorak J."/>
            <person name="Tong Y."/>
            <person name="Wang J."/>
            <person name="Yang H."/>
            <person name="Li Z."/>
            <person name="Wang D."/>
            <person name="Zhang A."/>
            <person name="Wang J."/>
        </authorList>
    </citation>
    <scope>NUCLEOTIDE SEQUENCE</scope>
    <source>
        <strain evidence="11">cv. G1812</strain>
    </source>
</reference>
<dbReference type="GO" id="GO:0045490">
    <property type="term" value="P:pectin catabolic process"/>
    <property type="evidence" value="ECO:0007669"/>
    <property type="project" value="UniProtKB-UniRule"/>
</dbReference>
<dbReference type="EC" id="3.1.1.11" evidence="3 8"/>
<dbReference type="GO" id="GO:0042545">
    <property type="term" value="P:cell wall modification"/>
    <property type="evidence" value="ECO:0007669"/>
    <property type="project" value="UniProtKB-UniRule"/>
</dbReference>
<name>A0A8R7TEY2_TRIUA</name>
<proteinExistence type="inferred from homology"/>
<organism evidence="10 11">
    <name type="scientific">Triticum urartu</name>
    <name type="common">Red wild einkorn</name>
    <name type="synonym">Crithodium urartu</name>
    <dbReference type="NCBI Taxonomy" id="4572"/>
    <lineage>
        <taxon>Eukaryota</taxon>
        <taxon>Viridiplantae</taxon>
        <taxon>Streptophyta</taxon>
        <taxon>Embryophyta</taxon>
        <taxon>Tracheophyta</taxon>
        <taxon>Spermatophyta</taxon>
        <taxon>Magnoliopsida</taxon>
        <taxon>Liliopsida</taxon>
        <taxon>Poales</taxon>
        <taxon>Poaceae</taxon>
        <taxon>BOP clade</taxon>
        <taxon>Pooideae</taxon>
        <taxon>Triticodae</taxon>
        <taxon>Triticeae</taxon>
        <taxon>Triticinae</taxon>
        <taxon>Triticum</taxon>
    </lineage>
</organism>
<dbReference type="InterPro" id="IPR011050">
    <property type="entry name" value="Pectin_lyase_fold/virulence"/>
</dbReference>
<dbReference type="Gene3D" id="2.160.20.10">
    <property type="entry name" value="Single-stranded right-handed beta-helix, Pectin lyase-like"/>
    <property type="match status" value="1"/>
</dbReference>
<dbReference type="PANTHER" id="PTHR31321:SF31">
    <property type="entry name" value="PECTINESTERASE QRT1"/>
    <property type="match status" value="1"/>
</dbReference>
<evidence type="ECO:0000256" key="6">
    <source>
        <dbReference type="ARBA" id="ARBA00047928"/>
    </source>
</evidence>
<feature type="chain" id="PRO_5035965925" description="Pectinesterase" evidence="8">
    <location>
        <begin position="29"/>
        <end position="269"/>
    </location>
</feature>
<keyword evidence="11" id="KW-1185">Reference proteome</keyword>
<evidence type="ECO:0000313" key="11">
    <source>
        <dbReference type="Proteomes" id="UP000015106"/>
    </source>
</evidence>
<evidence type="ECO:0000256" key="4">
    <source>
        <dbReference type="ARBA" id="ARBA00022801"/>
    </source>
</evidence>
<evidence type="ECO:0000256" key="5">
    <source>
        <dbReference type="ARBA" id="ARBA00023085"/>
    </source>
</evidence>
<dbReference type="Proteomes" id="UP000015106">
    <property type="component" value="Chromosome 2"/>
</dbReference>
<dbReference type="Pfam" id="PF01095">
    <property type="entry name" value="Pectinesterase"/>
    <property type="match status" value="1"/>
</dbReference>
<evidence type="ECO:0000259" key="9">
    <source>
        <dbReference type="Pfam" id="PF01095"/>
    </source>
</evidence>
<accession>A0A8R7TEY2</accession>
<dbReference type="AlphaFoldDB" id="A0A8R7TEY2"/>
<dbReference type="PANTHER" id="PTHR31321">
    <property type="entry name" value="ACYL-COA THIOESTER HYDROLASE YBHC-RELATED"/>
    <property type="match status" value="1"/>
</dbReference>
<reference evidence="10" key="3">
    <citation type="submission" date="2022-06" db="UniProtKB">
        <authorList>
            <consortium name="EnsemblPlants"/>
        </authorList>
    </citation>
    <scope>IDENTIFICATION</scope>
</reference>
<dbReference type="InterPro" id="IPR012334">
    <property type="entry name" value="Pectin_lyas_fold"/>
</dbReference>
<dbReference type="SUPFAM" id="SSF51126">
    <property type="entry name" value="Pectin lyase-like"/>
    <property type="match status" value="1"/>
</dbReference>
<keyword evidence="5 8" id="KW-0063">Aspartyl esterase</keyword>
<dbReference type="InterPro" id="IPR000070">
    <property type="entry name" value="Pectinesterase_cat"/>
</dbReference>
<comment type="similarity">
    <text evidence="2">Belongs to the pectinesterase family.</text>
</comment>
<sequence length="269" mass="28677">MAAAAAGKRPCCAVVLGLLLAAVTAAGAEFITWEDLTMPAVAGLIRAAPVDVKSAAAHRGGVGVSTIVVSQDGTGHSRTVQGAVDMVPAGNTRRVKILVRPGVYREKVTVPITKPFVSLIGMGTGRTVITWNARASDIDATGHQVGTFYSASFAVEADYFCASHITFENSAPAAPPGAVGMQAVALRLSGDKTMLYRCRILGTQDTLFDNIGRHYLYNCDIQGSIDFIFGNARSLYQVLKDCPRFDIALNTFLCINHAHFLYDICHVAR</sequence>
<protein>
    <recommendedName>
        <fullName evidence="3 8">Pectinesterase</fullName>
        <ecNumber evidence="3 8">3.1.1.11</ecNumber>
    </recommendedName>
</protein>
<dbReference type="InterPro" id="IPR033131">
    <property type="entry name" value="Pectinesterase_Asp_AS"/>
</dbReference>
<keyword evidence="8" id="KW-0732">Signal</keyword>
<evidence type="ECO:0000256" key="1">
    <source>
        <dbReference type="ARBA" id="ARBA00005184"/>
    </source>
</evidence>
<dbReference type="GO" id="GO:0030599">
    <property type="term" value="F:pectinesterase activity"/>
    <property type="evidence" value="ECO:0007669"/>
    <property type="project" value="UniProtKB-UniRule"/>
</dbReference>
<dbReference type="EnsemblPlants" id="TuG1812G0200001869.01.T02">
    <property type="protein sequence ID" value="TuG1812G0200001869.01.T02"/>
    <property type="gene ID" value="TuG1812G0200001869.01"/>
</dbReference>
<evidence type="ECO:0000313" key="10">
    <source>
        <dbReference type="EnsemblPlants" id="TuG1812G0200001869.01.T02"/>
    </source>
</evidence>
<gene>
    <name evidence="10" type="primary">LOC125536348</name>
</gene>
<feature type="signal peptide" evidence="8">
    <location>
        <begin position="1"/>
        <end position="28"/>
    </location>
</feature>
<comment type="catalytic activity">
    <reaction evidence="6 8">
        <text>[(1-&gt;4)-alpha-D-galacturonosyl methyl ester](n) + n H2O = [(1-&gt;4)-alpha-D-galacturonosyl](n) + n methanol + n H(+)</text>
        <dbReference type="Rhea" id="RHEA:22380"/>
        <dbReference type="Rhea" id="RHEA-COMP:14570"/>
        <dbReference type="Rhea" id="RHEA-COMP:14573"/>
        <dbReference type="ChEBI" id="CHEBI:15377"/>
        <dbReference type="ChEBI" id="CHEBI:15378"/>
        <dbReference type="ChEBI" id="CHEBI:17790"/>
        <dbReference type="ChEBI" id="CHEBI:140522"/>
        <dbReference type="ChEBI" id="CHEBI:140523"/>
        <dbReference type="EC" id="3.1.1.11"/>
    </reaction>
</comment>